<reference evidence="9" key="1">
    <citation type="journal article" date="2019" name="Int. J. Syst. Evol. Microbiol.">
        <title>The Global Catalogue of Microorganisms (GCM) 10K type strain sequencing project: providing services to taxonomists for standard genome sequencing and annotation.</title>
        <authorList>
            <consortium name="The Broad Institute Genomics Platform"/>
            <consortium name="The Broad Institute Genome Sequencing Center for Infectious Disease"/>
            <person name="Wu L."/>
            <person name="Ma J."/>
        </authorList>
    </citation>
    <scope>NUCLEOTIDE SEQUENCE [LARGE SCALE GENOMIC DNA]</scope>
    <source>
        <strain evidence="9">CGMCC 1.12477</strain>
    </source>
</reference>
<dbReference type="PROSITE" id="PS51257">
    <property type="entry name" value="PROKAR_LIPOPROTEIN"/>
    <property type="match status" value="1"/>
</dbReference>
<dbReference type="EC" id="5.2.1.8" evidence="5"/>
<evidence type="ECO:0000256" key="5">
    <source>
        <dbReference type="RuleBase" id="RU003915"/>
    </source>
</evidence>
<dbReference type="InterPro" id="IPR044609">
    <property type="entry name" value="FKBP2/11"/>
</dbReference>
<protein>
    <recommendedName>
        <fullName evidence="5">Peptidyl-prolyl cis-trans isomerase</fullName>
        <ecNumber evidence="5">5.2.1.8</ecNumber>
    </recommendedName>
</protein>
<dbReference type="GO" id="GO:0003755">
    <property type="term" value="F:peptidyl-prolyl cis-trans isomerase activity"/>
    <property type="evidence" value="ECO:0007669"/>
    <property type="project" value="UniProtKB-EC"/>
</dbReference>
<dbReference type="InterPro" id="IPR001179">
    <property type="entry name" value="PPIase_FKBP_dom"/>
</dbReference>
<comment type="similarity">
    <text evidence="5">Belongs to the FKBP-type PPIase family.</text>
</comment>
<feature type="signal peptide" evidence="6">
    <location>
        <begin position="1"/>
        <end position="22"/>
    </location>
</feature>
<comment type="catalytic activity">
    <reaction evidence="1 4 5">
        <text>[protein]-peptidylproline (omega=180) = [protein]-peptidylproline (omega=0)</text>
        <dbReference type="Rhea" id="RHEA:16237"/>
        <dbReference type="Rhea" id="RHEA-COMP:10747"/>
        <dbReference type="Rhea" id="RHEA-COMP:10748"/>
        <dbReference type="ChEBI" id="CHEBI:83833"/>
        <dbReference type="ChEBI" id="CHEBI:83834"/>
        <dbReference type="EC" id="5.2.1.8"/>
    </reaction>
</comment>
<proteinExistence type="inferred from homology"/>
<dbReference type="Proteomes" id="UP001597351">
    <property type="component" value="Unassembled WGS sequence"/>
</dbReference>
<dbReference type="Gene3D" id="3.10.50.40">
    <property type="match status" value="2"/>
</dbReference>
<accession>A0ABW4TS29</accession>
<organism evidence="8 9">
    <name type="scientific">Nocardioides aestuarii</name>
    <dbReference type="NCBI Taxonomy" id="252231"/>
    <lineage>
        <taxon>Bacteria</taxon>
        <taxon>Bacillati</taxon>
        <taxon>Actinomycetota</taxon>
        <taxon>Actinomycetes</taxon>
        <taxon>Propionibacteriales</taxon>
        <taxon>Nocardioidaceae</taxon>
        <taxon>Nocardioides</taxon>
    </lineage>
</organism>
<evidence type="ECO:0000313" key="9">
    <source>
        <dbReference type="Proteomes" id="UP001597351"/>
    </source>
</evidence>
<evidence type="ECO:0000256" key="4">
    <source>
        <dbReference type="PROSITE-ProRule" id="PRU00277"/>
    </source>
</evidence>
<keyword evidence="3 4" id="KW-0413">Isomerase</keyword>
<evidence type="ECO:0000256" key="1">
    <source>
        <dbReference type="ARBA" id="ARBA00000971"/>
    </source>
</evidence>
<keyword evidence="9" id="KW-1185">Reference proteome</keyword>
<sequence length="315" mass="32068">MIRRPAALLLTLLLGSVLVACGDDSSEEGSSGGGGASLESVSIEGEVGEAPEVTWDGEMSADEVESKVVAEGDGAEIGEGDQVFAQIWLGNGTTQEQAYSTYDADQPQLLTVGKDTLSELFLEGLQGQTVGSRVAVAASAETAFGEAGNPQIGIGNKDTVLTVIDLLGTVEDGPQGTDEKAPSWVPSLVGGDEAPTGLDFAGTPKPTGKLQTAVLVKGDGAAVEKGQTIAVDYLGQVYGGKKPFDESYSSQSTSFPIGVGQVVKGWDQALVGQTVGSRVVLAIPPALGYGKGGNEQAGIKGDDTLYFVVDILGAA</sequence>
<comment type="caution">
    <text evidence="8">The sequence shown here is derived from an EMBL/GenBank/DDBJ whole genome shotgun (WGS) entry which is preliminary data.</text>
</comment>
<feature type="domain" description="PPIase FKBP-type" evidence="7">
    <location>
        <begin position="78"/>
        <end position="170"/>
    </location>
</feature>
<dbReference type="RefSeq" id="WP_343921744.1">
    <property type="nucleotide sequence ID" value="NZ_BAAAJT010000003.1"/>
</dbReference>
<evidence type="ECO:0000313" key="8">
    <source>
        <dbReference type="EMBL" id="MFD1948711.1"/>
    </source>
</evidence>
<dbReference type="PANTHER" id="PTHR45779:SF7">
    <property type="entry name" value="PEPTIDYLPROLYL ISOMERASE"/>
    <property type="match status" value="1"/>
</dbReference>
<dbReference type="SUPFAM" id="SSF54534">
    <property type="entry name" value="FKBP-like"/>
    <property type="match status" value="2"/>
</dbReference>
<feature type="chain" id="PRO_5047462794" description="Peptidyl-prolyl cis-trans isomerase" evidence="6">
    <location>
        <begin position="23"/>
        <end position="315"/>
    </location>
</feature>
<dbReference type="EMBL" id="JBHUGD010000004">
    <property type="protein sequence ID" value="MFD1948711.1"/>
    <property type="molecule type" value="Genomic_DNA"/>
</dbReference>
<dbReference type="InterPro" id="IPR046357">
    <property type="entry name" value="PPIase_dom_sf"/>
</dbReference>
<evidence type="ECO:0000256" key="2">
    <source>
        <dbReference type="ARBA" id="ARBA00023110"/>
    </source>
</evidence>
<keyword evidence="2 4" id="KW-0697">Rotamase</keyword>
<evidence type="ECO:0000256" key="6">
    <source>
        <dbReference type="SAM" id="SignalP"/>
    </source>
</evidence>
<gene>
    <name evidence="8" type="ORF">ACFSDE_18055</name>
</gene>
<evidence type="ECO:0000259" key="7">
    <source>
        <dbReference type="PROSITE" id="PS50059"/>
    </source>
</evidence>
<keyword evidence="6" id="KW-0732">Signal</keyword>
<evidence type="ECO:0000256" key="3">
    <source>
        <dbReference type="ARBA" id="ARBA00023235"/>
    </source>
</evidence>
<dbReference type="PANTHER" id="PTHR45779">
    <property type="entry name" value="PEPTIDYLPROLYL ISOMERASE"/>
    <property type="match status" value="1"/>
</dbReference>
<name>A0ABW4TS29_9ACTN</name>
<feature type="domain" description="PPIase FKBP-type" evidence="7">
    <location>
        <begin position="226"/>
        <end position="315"/>
    </location>
</feature>
<dbReference type="PROSITE" id="PS50059">
    <property type="entry name" value="FKBP_PPIASE"/>
    <property type="match status" value="2"/>
</dbReference>
<dbReference type="Pfam" id="PF00254">
    <property type="entry name" value="FKBP_C"/>
    <property type="match status" value="2"/>
</dbReference>